<keyword evidence="1" id="KW-0472">Membrane</keyword>
<accession>A0A1G1W6J2</accession>
<evidence type="ECO:0000256" key="1">
    <source>
        <dbReference type="SAM" id="Phobius"/>
    </source>
</evidence>
<evidence type="ECO:0008006" key="4">
    <source>
        <dbReference type="Google" id="ProtNLM"/>
    </source>
</evidence>
<organism evidence="2 3">
    <name type="scientific">Candidatus Woykebacteria bacterium RBG_13_40_15</name>
    <dbReference type="NCBI Taxonomy" id="1802593"/>
    <lineage>
        <taxon>Bacteria</taxon>
        <taxon>Candidatus Woykeibacteriota</taxon>
    </lineage>
</organism>
<dbReference type="EMBL" id="MHCP01000027">
    <property type="protein sequence ID" value="OGY23285.1"/>
    <property type="molecule type" value="Genomic_DNA"/>
</dbReference>
<name>A0A1G1W6J2_9BACT</name>
<gene>
    <name evidence="2" type="ORF">A2172_03715</name>
</gene>
<proteinExistence type="predicted"/>
<evidence type="ECO:0000313" key="2">
    <source>
        <dbReference type="EMBL" id="OGY23285.1"/>
    </source>
</evidence>
<sequence length="90" mass="9658">MREIPFMADMKKLAQGIVVALVSVMVGYILFNSLYQPTQIAVDDLNETLVTGGHATEAGIATTAWSFYLLAIPLVILGGAVMLIVNAFKT</sequence>
<protein>
    <recommendedName>
        <fullName evidence="4">MotA/TolQ/ExbB proton channel domain-containing protein</fullName>
    </recommendedName>
</protein>
<feature type="transmembrane region" description="Helical" evidence="1">
    <location>
        <begin position="65"/>
        <end position="88"/>
    </location>
</feature>
<evidence type="ECO:0000313" key="3">
    <source>
        <dbReference type="Proteomes" id="UP000176631"/>
    </source>
</evidence>
<keyword evidence="1" id="KW-0812">Transmembrane</keyword>
<comment type="caution">
    <text evidence="2">The sequence shown here is derived from an EMBL/GenBank/DDBJ whole genome shotgun (WGS) entry which is preliminary data.</text>
</comment>
<dbReference type="AlphaFoldDB" id="A0A1G1W6J2"/>
<feature type="transmembrane region" description="Helical" evidence="1">
    <location>
        <begin position="12"/>
        <end position="31"/>
    </location>
</feature>
<dbReference type="Proteomes" id="UP000176631">
    <property type="component" value="Unassembled WGS sequence"/>
</dbReference>
<reference evidence="2 3" key="1">
    <citation type="journal article" date="2016" name="Nat. Commun.">
        <title>Thousands of microbial genomes shed light on interconnected biogeochemical processes in an aquifer system.</title>
        <authorList>
            <person name="Anantharaman K."/>
            <person name="Brown C.T."/>
            <person name="Hug L.A."/>
            <person name="Sharon I."/>
            <person name="Castelle C.J."/>
            <person name="Probst A.J."/>
            <person name="Thomas B.C."/>
            <person name="Singh A."/>
            <person name="Wilkins M.J."/>
            <person name="Karaoz U."/>
            <person name="Brodie E.L."/>
            <person name="Williams K.H."/>
            <person name="Hubbard S.S."/>
            <person name="Banfield J.F."/>
        </authorList>
    </citation>
    <scope>NUCLEOTIDE SEQUENCE [LARGE SCALE GENOMIC DNA]</scope>
</reference>
<keyword evidence="1" id="KW-1133">Transmembrane helix</keyword>